<dbReference type="Proteomes" id="UP001372338">
    <property type="component" value="Unassembled WGS sequence"/>
</dbReference>
<keyword evidence="2" id="KW-1185">Reference proteome</keyword>
<reference evidence="1 2" key="1">
    <citation type="submission" date="2024-01" db="EMBL/GenBank/DDBJ databases">
        <title>The genomes of 5 underutilized Papilionoideae crops provide insights into root nodulation and disease resistanc.</title>
        <authorList>
            <person name="Yuan L."/>
        </authorList>
    </citation>
    <scope>NUCLEOTIDE SEQUENCE [LARGE SCALE GENOMIC DNA]</scope>
    <source>
        <strain evidence="1">ZHUSHIDOU_FW_LH</strain>
        <tissue evidence="1">Leaf</tissue>
    </source>
</reference>
<evidence type="ECO:0000313" key="2">
    <source>
        <dbReference type="Proteomes" id="UP001372338"/>
    </source>
</evidence>
<dbReference type="AlphaFoldDB" id="A0AAN9F8M4"/>
<comment type="caution">
    <text evidence="1">The sequence shown here is derived from an EMBL/GenBank/DDBJ whole genome shotgun (WGS) entry which is preliminary data.</text>
</comment>
<proteinExistence type="predicted"/>
<evidence type="ECO:0000313" key="1">
    <source>
        <dbReference type="EMBL" id="KAK7269340.1"/>
    </source>
</evidence>
<dbReference type="EMBL" id="JAYWIO010000004">
    <property type="protein sequence ID" value="KAK7269340.1"/>
    <property type="molecule type" value="Genomic_DNA"/>
</dbReference>
<accession>A0AAN9F8M4</accession>
<organism evidence="1 2">
    <name type="scientific">Crotalaria pallida</name>
    <name type="common">Smooth rattlebox</name>
    <name type="synonym">Crotalaria striata</name>
    <dbReference type="NCBI Taxonomy" id="3830"/>
    <lineage>
        <taxon>Eukaryota</taxon>
        <taxon>Viridiplantae</taxon>
        <taxon>Streptophyta</taxon>
        <taxon>Embryophyta</taxon>
        <taxon>Tracheophyta</taxon>
        <taxon>Spermatophyta</taxon>
        <taxon>Magnoliopsida</taxon>
        <taxon>eudicotyledons</taxon>
        <taxon>Gunneridae</taxon>
        <taxon>Pentapetalae</taxon>
        <taxon>rosids</taxon>
        <taxon>fabids</taxon>
        <taxon>Fabales</taxon>
        <taxon>Fabaceae</taxon>
        <taxon>Papilionoideae</taxon>
        <taxon>50 kb inversion clade</taxon>
        <taxon>genistoids sensu lato</taxon>
        <taxon>core genistoids</taxon>
        <taxon>Crotalarieae</taxon>
        <taxon>Crotalaria</taxon>
    </lineage>
</organism>
<sequence>MKMAWLVSAAPLRASLPTPTLTKEGVHDLDSALPPLSLTTAQKVLGSCSSNKQILSTKGSCHNCLMSGARSLNETFSYNLDVDYCSEIVISGYWVGPDVDDGWGFVEALIINQMT</sequence>
<protein>
    <submittedName>
        <fullName evidence="1">Uncharacterized protein</fullName>
    </submittedName>
</protein>
<name>A0AAN9F8M4_CROPI</name>
<gene>
    <name evidence="1" type="ORF">RIF29_22065</name>
</gene>